<accession>A0A178MJA5</accession>
<sequence length="324" mass="35499">MHLRSLFVALSLLLSLPALAGSPPAFISTLETGHPLAGKVWDPQTKAFVAIDELVRTSAAADVVILGETHDNPDHHTLQAWILRHLIAAGRKPAVAFEMLDSSQREALARHLRERPGDDAGLGAAVEWEKTGWPDWALYRPIADAALSAGLPILTANLSKDETRQLTKNTFPAAAAHHLGLDKPLPPVVQQAMEREIKSSHCDMLPDKSLPAMVQIQRARDSVMAHAIVDGIAARKSAVLIAGAGHARFDRGVPAHLATIAAGHKVFSIAFIEVQSDKNLPAMYADLYETEQLPFDMVWFTPRSQREDQCEAFRRHMEKKKLGQ</sequence>
<dbReference type="OrthoDB" id="9795827at2"/>
<dbReference type="AlphaFoldDB" id="A0A178MJA5"/>
<gene>
    <name evidence="3" type="ORF">A6A05_14675</name>
</gene>
<dbReference type="InterPro" id="IPR007314">
    <property type="entry name" value="Cofac_haem-bd_dom"/>
</dbReference>
<proteinExistence type="predicted"/>
<keyword evidence="1" id="KW-0732">Signal</keyword>
<dbReference type="Pfam" id="PF04187">
    <property type="entry name" value="Cofac_haem_bdg"/>
    <property type="match status" value="1"/>
</dbReference>
<comment type="caution">
    <text evidence="3">The sequence shown here is derived from an EMBL/GenBank/DDBJ whole genome shotgun (WGS) entry which is preliminary data.</text>
</comment>
<dbReference type="EMBL" id="LWQU01000156">
    <property type="protein sequence ID" value="OAN48756.1"/>
    <property type="molecule type" value="Genomic_DNA"/>
</dbReference>
<dbReference type="SUPFAM" id="SSF159501">
    <property type="entry name" value="EreA/ChaN-like"/>
    <property type="match status" value="1"/>
</dbReference>
<dbReference type="RefSeq" id="WP_068502549.1">
    <property type="nucleotide sequence ID" value="NZ_LWQU01000156.1"/>
</dbReference>
<evidence type="ECO:0000313" key="4">
    <source>
        <dbReference type="Proteomes" id="UP000078543"/>
    </source>
</evidence>
<feature type="domain" description="Haem-binding uptake Tiki superfamily ChaN" evidence="2">
    <location>
        <begin position="55"/>
        <end position="257"/>
    </location>
</feature>
<feature type="signal peptide" evidence="1">
    <location>
        <begin position="1"/>
        <end position="20"/>
    </location>
</feature>
<evidence type="ECO:0000313" key="3">
    <source>
        <dbReference type="EMBL" id="OAN48756.1"/>
    </source>
</evidence>
<protein>
    <recommendedName>
        <fullName evidence="2">Haem-binding uptake Tiki superfamily ChaN domain-containing protein</fullName>
    </recommendedName>
</protein>
<dbReference type="STRING" id="1437059.A6A05_14675"/>
<evidence type="ECO:0000259" key="2">
    <source>
        <dbReference type="Pfam" id="PF04187"/>
    </source>
</evidence>
<dbReference type="Proteomes" id="UP000078543">
    <property type="component" value="Unassembled WGS sequence"/>
</dbReference>
<organism evidence="3 4">
    <name type="scientific">Magnetospirillum moscoviense</name>
    <dbReference type="NCBI Taxonomy" id="1437059"/>
    <lineage>
        <taxon>Bacteria</taxon>
        <taxon>Pseudomonadati</taxon>
        <taxon>Pseudomonadota</taxon>
        <taxon>Alphaproteobacteria</taxon>
        <taxon>Rhodospirillales</taxon>
        <taxon>Rhodospirillaceae</taxon>
        <taxon>Magnetospirillum</taxon>
    </lineage>
</organism>
<keyword evidence="4" id="KW-1185">Reference proteome</keyword>
<dbReference type="Gene3D" id="3.40.50.11550">
    <property type="match status" value="2"/>
</dbReference>
<dbReference type="CDD" id="cd14727">
    <property type="entry name" value="ChanN-like"/>
    <property type="match status" value="1"/>
</dbReference>
<evidence type="ECO:0000256" key="1">
    <source>
        <dbReference type="SAM" id="SignalP"/>
    </source>
</evidence>
<name>A0A178MJA5_9PROT</name>
<feature type="chain" id="PRO_5008092004" description="Haem-binding uptake Tiki superfamily ChaN domain-containing protein" evidence="1">
    <location>
        <begin position="21"/>
        <end position="324"/>
    </location>
</feature>
<reference evidence="3 4" key="1">
    <citation type="submission" date="2016-04" db="EMBL/GenBank/DDBJ databases">
        <title>Draft genome sequence of freshwater magnetotactic bacteria Magnetospirillum marisnigri SP-1 and Magnetospirillum moscoviense BB-1.</title>
        <authorList>
            <person name="Koziaeva V."/>
            <person name="Dziuba M.V."/>
            <person name="Ivanov T.M."/>
            <person name="Kuznetsov B."/>
            <person name="Grouzdev D.S."/>
        </authorList>
    </citation>
    <scope>NUCLEOTIDE SEQUENCE [LARGE SCALE GENOMIC DNA]</scope>
    <source>
        <strain evidence="3 4">BB-1</strain>
    </source>
</reference>